<evidence type="ECO:0000313" key="6">
    <source>
        <dbReference type="EMBL" id="SFN42965.1"/>
    </source>
</evidence>
<dbReference type="Pfam" id="PF13545">
    <property type="entry name" value="HTH_Crp_2"/>
    <property type="match status" value="1"/>
</dbReference>
<keyword evidence="7" id="KW-1185">Reference proteome</keyword>
<sequence>MVISEAILFAHGAKTELYQTDEFIFQEGAKPKFYFQIKSGSVKLNNFLEDGKEFVHGFPFEGHCIGESYLFTDHCYAVNAVATSPCEIIKLEKNLFSELLSKNTAIHFEINRYTADRLHFRYLISTLLSIGDPITKLEILLNHLKTYFGFTIPYSFEVPYTRHQLATLTGLRVETVIRAFNKMEKQKIIKKQNKKIYY</sequence>
<dbReference type="Pfam" id="PF00027">
    <property type="entry name" value="cNMP_binding"/>
    <property type="match status" value="1"/>
</dbReference>
<dbReference type="GO" id="GO:0003677">
    <property type="term" value="F:DNA binding"/>
    <property type="evidence" value="ECO:0007669"/>
    <property type="project" value="UniProtKB-KW"/>
</dbReference>
<feature type="domain" description="Cyclic nucleotide-binding" evidence="4">
    <location>
        <begin position="18"/>
        <end position="106"/>
    </location>
</feature>
<dbReference type="PROSITE" id="PS51063">
    <property type="entry name" value="HTH_CRP_2"/>
    <property type="match status" value="1"/>
</dbReference>
<dbReference type="InterPro" id="IPR012318">
    <property type="entry name" value="HTH_CRP"/>
</dbReference>
<keyword evidence="1" id="KW-0805">Transcription regulation</keyword>
<evidence type="ECO:0000256" key="3">
    <source>
        <dbReference type="ARBA" id="ARBA00023163"/>
    </source>
</evidence>
<name>A0A1I4YY70_CHROL</name>
<dbReference type="PROSITE" id="PS50042">
    <property type="entry name" value="CNMP_BINDING_3"/>
    <property type="match status" value="1"/>
</dbReference>
<organism evidence="6 7">
    <name type="scientific">Chryseobacterium oleae</name>
    <dbReference type="NCBI Taxonomy" id="491207"/>
    <lineage>
        <taxon>Bacteria</taxon>
        <taxon>Pseudomonadati</taxon>
        <taxon>Bacteroidota</taxon>
        <taxon>Flavobacteriia</taxon>
        <taxon>Flavobacteriales</taxon>
        <taxon>Weeksellaceae</taxon>
        <taxon>Chryseobacterium group</taxon>
        <taxon>Chryseobacterium</taxon>
    </lineage>
</organism>
<dbReference type="InterPro" id="IPR036390">
    <property type="entry name" value="WH_DNA-bd_sf"/>
</dbReference>
<dbReference type="RefSeq" id="WP_090024950.1">
    <property type="nucleotide sequence ID" value="NZ_FOVD01000003.1"/>
</dbReference>
<dbReference type="InterPro" id="IPR014710">
    <property type="entry name" value="RmlC-like_jellyroll"/>
</dbReference>
<dbReference type="Gene3D" id="2.60.120.10">
    <property type="entry name" value="Jelly Rolls"/>
    <property type="match status" value="1"/>
</dbReference>
<keyword evidence="6" id="KW-0808">Transferase</keyword>
<feature type="domain" description="HTH crp-type" evidence="5">
    <location>
        <begin position="131"/>
        <end position="198"/>
    </location>
</feature>
<keyword evidence="6" id="KW-0418">Kinase</keyword>
<dbReference type="OrthoDB" id="667966at2"/>
<dbReference type="EMBL" id="FOVD01000003">
    <property type="protein sequence ID" value="SFN42965.1"/>
    <property type="molecule type" value="Genomic_DNA"/>
</dbReference>
<gene>
    <name evidence="6" type="ORF">SAMN05421594_2767</name>
</gene>
<evidence type="ECO:0000256" key="1">
    <source>
        <dbReference type="ARBA" id="ARBA00023015"/>
    </source>
</evidence>
<accession>A0A1I4YY70</accession>
<dbReference type="InterPro" id="IPR036388">
    <property type="entry name" value="WH-like_DNA-bd_sf"/>
</dbReference>
<reference evidence="7" key="1">
    <citation type="submission" date="2016-10" db="EMBL/GenBank/DDBJ databases">
        <authorList>
            <person name="Varghese N."/>
            <person name="Submissions S."/>
        </authorList>
    </citation>
    <scope>NUCLEOTIDE SEQUENCE [LARGE SCALE GENOMIC DNA]</scope>
    <source>
        <strain evidence="7">DSM 25575</strain>
    </source>
</reference>
<keyword evidence="2" id="KW-0238">DNA-binding</keyword>
<dbReference type="SUPFAM" id="SSF51206">
    <property type="entry name" value="cAMP-binding domain-like"/>
    <property type="match status" value="1"/>
</dbReference>
<dbReference type="InterPro" id="IPR018490">
    <property type="entry name" value="cNMP-bd_dom_sf"/>
</dbReference>
<dbReference type="InterPro" id="IPR000595">
    <property type="entry name" value="cNMP-bd_dom"/>
</dbReference>
<dbReference type="CDD" id="cd00038">
    <property type="entry name" value="CAP_ED"/>
    <property type="match status" value="1"/>
</dbReference>
<proteinExistence type="predicted"/>
<dbReference type="GO" id="GO:0006355">
    <property type="term" value="P:regulation of DNA-templated transcription"/>
    <property type="evidence" value="ECO:0007669"/>
    <property type="project" value="InterPro"/>
</dbReference>
<dbReference type="Proteomes" id="UP000198769">
    <property type="component" value="Unassembled WGS sequence"/>
</dbReference>
<evidence type="ECO:0000313" key="7">
    <source>
        <dbReference type="Proteomes" id="UP000198769"/>
    </source>
</evidence>
<keyword evidence="3" id="KW-0804">Transcription</keyword>
<evidence type="ECO:0000259" key="4">
    <source>
        <dbReference type="PROSITE" id="PS50042"/>
    </source>
</evidence>
<evidence type="ECO:0000256" key="2">
    <source>
        <dbReference type="ARBA" id="ARBA00023125"/>
    </source>
</evidence>
<dbReference type="AlphaFoldDB" id="A0A1I4YY70"/>
<evidence type="ECO:0000259" key="5">
    <source>
        <dbReference type="PROSITE" id="PS51063"/>
    </source>
</evidence>
<dbReference type="Gene3D" id="1.10.10.10">
    <property type="entry name" value="Winged helix-like DNA-binding domain superfamily/Winged helix DNA-binding domain"/>
    <property type="match status" value="1"/>
</dbReference>
<dbReference type="GO" id="GO:0016301">
    <property type="term" value="F:kinase activity"/>
    <property type="evidence" value="ECO:0007669"/>
    <property type="project" value="UniProtKB-KW"/>
</dbReference>
<protein>
    <submittedName>
        <fullName evidence="6">cAMP-binding domain of CRP or a regulatory subunit of cAMP-dependent protein kinases</fullName>
    </submittedName>
</protein>
<dbReference type="SUPFAM" id="SSF46785">
    <property type="entry name" value="Winged helix' DNA-binding domain"/>
    <property type="match status" value="1"/>
</dbReference>